<reference evidence="2 3" key="1">
    <citation type="submission" date="2024-11" db="EMBL/GenBank/DDBJ databases">
        <authorList>
            <person name="Lucas J.A."/>
        </authorList>
    </citation>
    <scope>NUCLEOTIDE SEQUENCE [LARGE SCALE GENOMIC DNA]</scope>
    <source>
        <strain evidence="2 3">Z 5.4</strain>
    </source>
</reference>
<organism evidence="2 3">
    <name type="scientific">Bacillus salipaludis</name>
    <dbReference type="NCBI Taxonomy" id="2547811"/>
    <lineage>
        <taxon>Bacteria</taxon>
        <taxon>Bacillati</taxon>
        <taxon>Bacillota</taxon>
        <taxon>Bacilli</taxon>
        <taxon>Bacillales</taxon>
        <taxon>Bacillaceae</taxon>
        <taxon>Bacillus</taxon>
    </lineage>
</organism>
<keyword evidence="1" id="KW-1133">Transmembrane helix</keyword>
<comment type="caution">
    <text evidence="2">The sequence shown here is derived from an EMBL/GenBank/DDBJ whole genome shotgun (WGS) entry which is preliminary data.</text>
</comment>
<evidence type="ECO:0000313" key="3">
    <source>
        <dbReference type="Proteomes" id="UP001623041"/>
    </source>
</evidence>
<gene>
    <name evidence="2" type="ORF">ACJEBI_08160</name>
</gene>
<keyword evidence="1" id="KW-0812">Transmembrane</keyword>
<evidence type="ECO:0000256" key="1">
    <source>
        <dbReference type="SAM" id="Phobius"/>
    </source>
</evidence>
<dbReference type="EMBL" id="JBJHQH010000005">
    <property type="protein sequence ID" value="MFK9091453.1"/>
    <property type="molecule type" value="Genomic_DNA"/>
</dbReference>
<proteinExistence type="predicted"/>
<keyword evidence="3" id="KW-1185">Reference proteome</keyword>
<dbReference type="RefSeq" id="WP_406580106.1">
    <property type="nucleotide sequence ID" value="NZ_JBJHQH010000005.1"/>
</dbReference>
<accession>A0ABW8RDA7</accession>
<dbReference type="Proteomes" id="UP001623041">
    <property type="component" value="Unassembled WGS sequence"/>
</dbReference>
<name>A0ABW8RDA7_9BACI</name>
<keyword evidence="1" id="KW-0472">Membrane</keyword>
<sequence length="57" mass="6686">MKKRVDLIIKILLSIGIITLFTPLDGNIFYKTTILILGLIYIFFIKDYLIPKNERTK</sequence>
<protein>
    <submittedName>
        <fullName evidence="2">Uncharacterized protein</fullName>
    </submittedName>
</protein>
<evidence type="ECO:0000313" key="2">
    <source>
        <dbReference type="EMBL" id="MFK9091453.1"/>
    </source>
</evidence>
<feature type="transmembrane region" description="Helical" evidence="1">
    <location>
        <begin position="30"/>
        <end position="49"/>
    </location>
</feature>
<feature type="transmembrane region" description="Helical" evidence="1">
    <location>
        <begin position="7"/>
        <end position="24"/>
    </location>
</feature>